<dbReference type="PANTHER" id="PTHR19443:SF30">
    <property type="entry name" value="GLUCOKINASE-1-RELATED"/>
    <property type="match status" value="1"/>
</dbReference>
<dbReference type="Gene3D" id="3.30.420.40">
    <property type="match status" value="1"/>
</dbReference>
<feature type="compositionally biased region" description="Basic and acidic residues" evidence="9">
    <location>
        <begin position="462"/>
        <end position="479"/>
    </location>
</feature>
<dbReference type="GO" id="GO:0005536">
    <property type="term" value="F:D-glucose binding"/>
    <property type="evidence" value="ECO:0007669"/>
    <property type="project" value="InterPro"/>
</dbReference>
<dbReference type="InterPro" id="IPR022673">
    <property type="entry name" value="Hexokinase_C"/>
</dbReference>
<feature type="domain" description="TRIP4/RQT4 C2HC5-type zinc finger" evidence="12">
    <location>
        <begin position="190"/>
        <end position="241"/>
    </location>
</feature>
<dbReference type="FunFam" id="3.30.420.40:FF:000034">
    <property type="entry name" value="Phosphotransferase"/>
    <property type="match status" value="1"/>
</dbReference>
<dbReference type="GO" id="GO:0006006">
    <property type="term" value="P:glucose metabolic process"/>
    <property type="evidence" value="ECO:0007669"/>
    <property type="project" value="TreeGrafter"/>
</dbReference>
<dbReference type="GO" id="GO:0072344">
    <property type="term" value="P:rescue of stalled ribosome"/>
    <property type="evidence" value="ECO:0007669"/>
    <property type="project" value="InterPro"/>
</dbReference>
<evidence type="ECO:0000256" key="4">
    <source>
        <dbReference type="ARBA" id="ARBA00022679"/>
    </source>
</evidence>
<feature type="domain" description="Hexokinase N-terminal" evidence="10">
    <location>
        <begin position="519"/>
        <end position="729"/>
    </location>
</feature>
<dbReference type="Proteomes" id="UP000242814">
    <property type="component" value="Unassembled WGS sequence"/>
</dbReference>
<evidence type="ECO:0000313" key="14">
    <source>
        <dbReference type="Proteomes" id="UP000242814"/>
    </source>
</evidence>
<dbReference type="InterPro" id="IPR001312">
    <property type="entry name" value="Hexokinase"/>
</dbReference>
<accession>A0A1D2JHB2</accession>
<evidence type="ECO:0000256" key="7">
    <source>
        <dbReference type="ARBA" id="ARBA00022840"/>
    </source>
</evidence>
<evidence type="ECO:0000256" key="9">
    <source>
        <dbReference type="SAM" id="MobiDB-lite"/>
    </source>
</evidence>
<feature type="region of interest" description="Disordered" evidence="9">
    <location>
        <begin position="70"/>
        <end position="158"/>
    </location>
</feature>
<dbReference type="UniPathway" id="UPA00109">
    <property type="reaction ID" value="UER00180"/>
</dbReference>
<protein>
    <recommendedName>
        <fullName evidence="3">glucokinase</fullName>
        <ecNumber evidence="3">2.7.1.2</ecNumber>
    </recommendedName>
</protein>
<dbReference type="PROSITE" id="PS00378">
    <property type="entry name" value="HEXOKINASE_1"/>
    <property type="match status" value="1"/>
</dbReference>
<dbReference type="GO" id="GO:0008270">
    <property type="term" value="F:zinc ion binding"/>
    <property type="evidence" value="ECO:0007669"/>
    <property type="project" value="InterPro"/>
</dbReference>
<comment type="similarity">
    <text evidence="2">Belongs to the hexokinase family.</text>
</comment>
<feature type="compositionally biased region" description="Gly residues" evidence="9">
    <location>
        <begin position="80"/>
        <end position="92"/>
    </location>
</feature>
<evidence type="ECO:0000256" key="1">
    <source>
        <dbReference type="ARBA" id="ARBA00004888"/>
    </source>
</evidence>
<dbReference type="Gene3D" id="3.40.367.20">
    <property type="match status" value="1"/>
</dbReference>
<evidence type="ECO:0000313" key="13">
    <source>
        <dbReference type="EMBL" id="ODH35375.1"/>
    </source>
</evidence>
<dbReference type="Pfam" id="PF03727">
    <property type="entry name" value="Hexokinase_2"/>
    <property type="match status" value="1"/>
</dbReference>
<feature type="compositionally biased region" description="Low complexity" evidence="9">
    <location>
        <begin position="114"/>
        <end position="157"/>
    </location>
</feature>
<evidence type="ECO:0000256" key="3">
    <source>
        <dbReference type="ARBA" id="ARBA00012323"/>
    </source>
</evidence>
<dbReference type="EMBL" id="LZYO01000096">
    <property type="protein sequence ID" value="ODH35375.1"/>
    <property type="molecule type" value="Genomic_DNA"/>
</dbReference>
<reference evidence="13 14" key="1">
    <citation type="submission" date="2016-06" db="EMBL/GenBank/DDBJ databases">
        <authorList>
            <person name="Kjaerup R.B."/>
            <person name="Dalgaard T.S."/>
            <person name="Juul-Madsen H.R."/>
        </authorList>
    </citation>
    <scope>NUCLEOTIDE SEQUENCE [LARGE SCALE GENOMIC DNA]</scope>
    <source>
        <strain evidence="13 14">Pb300</strain>
    </source>
</reference>
<dbReference type="VEuPathDB" id="FungiDB:PABG_06491"/>
<name>A0A1D2JHB2_PARBR</name>
<dbReference type="GO" id="GO:0180022">
    <property type="term" value="C:RQC-trigger complex"/>
    <property type="evidence" value="ECO:0007669"/>
    <property type="project" value="InterPro"/>
</dbReference>
<organism evidence="13 14">
    <name type="scientific">Paracoccidioides brasiliensis</name>
    <dbReference type="NCBI Taxonomy" id="121759"/>
    <lineage>
        <taxon>Eukaryota</taxon>
        <taxon>Fungi</taxon>
        <taxon>Dikarya</taxon>
        <taxon>Ascomycota</taxon>
        <taxon>Pezizomycotina</taxon>
        <taxon>Eurotiomycetes</taxon>
        <taxon>Eurotiomycetidae</taxon>
        <taxon>Onygenales</taxon>
        <taxon>Ajellomycetaceae</taxon>
        <taxon>Paracoccidioides</taxon>
    </lineage>
</organism>
<dbReference type="Pfam" id="PF00349">
    <property type="entry name" value="Hexokinase_1"/>
    <property type="match status" value="1"/>
</dbReference>
<dbReference type="InterPro" id="IPR009349">
    <property type="entry name" value="TRIP4/RQT4_C2HC5_Znf"/>
</dbReference>
<evidence type="ECO:0000256" key="8">
    <source>
        <dbReference type="ARBA" id="ARBA00023152"/>
    </source>
</evidence>
<dbReference type="GO" id="GO:0006096">
    <property type="term" value="P:glycolytic process"/>
    <property type="evidence" value="ECO:0007669"/>
    <property type="project" value="UniProtKB-UniPathway"/>
</dbReference>
<dbReference type="InterPro" id="IPR019807">
    <property type="entry name" value="Hexokinase_BS"/>
</dbReference>
<evidence type="ECO:0000259" key="11">
    <source>
        <dbReference type="Pfam" id="PF03727"/>
    </source>
</evidence>
<dbReference type="Pfam" id="PF06221">
    <property type="entry name" value="zf-C2HC5"/>
    <property type="match status" value="1"/>
</dbReference>
<dbReference type="GO" id="GO:0005739">
    <property type="term" value="C:mitochondrion"/>
    <property type="evidence" value="ECO:0007669"/>
    <property type="project" value="TreeGrafter"/>
</dbReference>
<dbReference type="SUPFAM" id="SSF53067">
    <property type="entry name" value="Actin-like ATPase domain"/>
    <property type="match status" value="2"/>
</dbReference>
<dbReference type="GO" id="GO:0004340">
    <property type="term" value="F:glucokinase activity"/>
    <property type="evidence" value="ECO:0007669"/>
    <property type="project" value="UniProtKB-EC"/>
</dbReference>
<evidence type="ECO:0000256" key="6">
    <source>
        <dbReference type="ARBA" id="ARBA00022777"/>
    </source>
</evidence>
<dbReference type="VEuPathDB" id="FungiDB:PADG_07950"/>
<comment type="pathway">
    <text evidence="1">Carbohydrate degradation; glycolysis; D-glyceraldehyde 3-phosphate and glycerone phosphate from D-glucose: step 1/4.</text>
</comment>
<dbReference type="PROSITE" id="PS51748">
    <property type="entry name" value="HEXOKINASE_2"/>
    <property type="match status" value="1"/>
</dbReference>
<dbReference type="PRINTS" id="PR00475">
    <property type="entry name" value="HEXOKINASE"/>
</dbReference>
<keyword evidence="4" id="KW-0808">Transferase</keyword>
<evidence type="ECO:0000259" key="10">
    <source>
        <dbReference type="Pfam" id="PF00349"/>
    </source>
</evidence>
<keyword evidence="8" id="KW-0324">Glycolysis</keyword>
<dbReference type="GO" id="GO:0001678">
    <property type="term" value="P:intracellular glucose homeostasis"/>
    <property type="evidence" value="ECO:0007669"/>
    <property type="project" value="InterPro"/>
</dbReference>
<dbReference type="EC" id="2.7.1.2" evidence="3"/>
<dbReference type="GO" id="GO:0005524">
    <property type="term" value="F:ATP binding"/>
    <property type="evidence" value="ECO:0007669"/>
    <property type="project" value="UniProtKB-KW"/>
</dbReference>
<keyword evidence="6" id="KW-0418">Kinase</keyword>
<dbReference type="GO" id="GO:0005634">
    <property type="term" value="C:nucleus"/>
    <property type="evidence" value="ECO:0007669"/>
    <property type="project" value="InterPro"/>
</dbReference>
<gene>
    <name evidence="13" type="ORF">ACO22_02948</name>
</gene>
<dbReference type="InterPro" id="IPR043129">
    <property type="entry name" value="ATPase_NBD"/>
</dbReference>
<feature type="region of interest" description="Disordered" evidence="9">
    <location>
        <begin position="443"/>
        <end position="479"/>
    </location>
</feature>
<keyword evidence="5" id="KW-0547">Nucleotide-binding</keyword>
<dbReference type="GO" id="GO:0008865">
    <property type="term" value="F:fructokinase activity"/>
    <property type="evidence" value="ECO:0007669"/>
    <property type="project" value="TreeGrafter"/>
</dbReference>
<evidence type="ECO:0000256" key="2">
    <source>
        <dbReference type="ARBA" id="ARBA00009225"/>
    </source>
</evidence>
<sequence length="1012" mass="109649">MSTLDPALKSWALPRLSALLPLDDDSLTQLLEYTCSLDHDQGAEHLRNILGDSAKALEFIVGFGERWRKKKKEEKMKSGAGAGEGENGGGAGKMRKPPPSAAGPLISEFMPNVRSKPAKASSAAKRQQQQYLATSSPSRNRSRKSPSGSGSATPTSTDNIADLSAAIAQLELTTNPTLSSSSNSTHSKPRKCNCLATLHPLFTPAPNCLNCGKIICSLEGLQPCSFCQQPLLTPEQVQGMIHELRAERGSEKMRAHNRGYQRHGGRNEELLLPSSADGNGNAGGVVSDLDAAKAHRDKLLQFQAQNARRTKVVDEVAEFETPDVHGQSTLWMTPGQRALALKRQQKVLREMEEKGKEEWERQGRRIVVSLSLEGKGKGRGRGFIRRVERWEEAEKDVEGQGGGDVEGDADEEVEVGGAGEEMNGAFGNNPLLADGGLVRPIWKPKGKGTADRNGDGNADEGGVGRRGREQRQMWRRVQDDEGDNERWILDGNMYGNFAFTFAAMSSSSSSSPVLDEALRIAAQFEYPAEELNRGVREFIREMHEGLEEEGATLRQIPTYVTAVPEGTEKGVYLAVDLGGTNFRVCSVNLHGDSTFSICQSKVPIPSALMTTKNSADLFSFLALQIENFLATHQSEHFDLHIKKRQTGEITAPYTDDHIFNLGFTFSFPVDQHGINSGTLIRWTKGFDIKEAVGKDVCKLLQDAIDERKLPVRVAALVNDTVGTLMARSYSSPGPSKALIGAIFGTGTNGAYVEKLARVTKLDKKNGNSADAKYDRATGEMVINVEWGSFDNHLSVLPTTIFDSDLDNDSVNPGIQMFEKRISGMFLGEILRRALLSMVKDPAVMLFNNDSAAGQNGLVTIIPADSDLHKQWGIDTSFLSTVEADDSPAFDTTRSQVRQEFGIENASTDDCHAVKILVHAIGKRAARLSALALGAVIISTDRLRGDGVVDIGVDGSVVEHYPGFEGYLREAFREIEGIGENGEARITIGVAKDGSGVGAALGALVAGRTGSRE</sequence>
<dbReference type="PANTHER" id="PTHR19443">
    <property type="entry name" value="HEXOKINASE"/>
    <property type="match status" value="1"/>
</dbReference>
<keyword evidence="7" id="KW-0067">ATP-binding</keyword>
<dbReference type="AlphaFoldDB" id="A0A1D2JHB2"/>
<evidence type="ECO:0000256" key="5">
    <source>
        <dbReference type="ARBA" id="ARBA00022741"/>
    </source>
</evidence>
<comment type="caution">
    <text evidence="13">The sequence shown here is derived from an EMBL/GenBank/DDBJ whole genome shotgun (WGS) entry which is preliminary data.</text>
</comment>
<proteinExistence type="inferred from homology"/>
<feature type="domain" description="Hexokinase C-terminal" evidence="11">
    <location>
        <begin position="739"/>
        <end position="1004"/>
    </location>
</feature>
<dbReference type="VEuPathDB" id="FungiDB:PABG_06490"/>
<dbReference type="InterPro" id="IPR022672">
    <property type="entry name" value="Hexokinase_N"/>
</dbReference>
<evidence type="ECO:0000259" key="12">
    <source>
        <dbReference type="Pfam" id="PF06221"/>
    </source>
</evidence>
<dbReference type="GO" id="GO:0005829">
    <property type="term" value="C:cytosol"/>
    <property type="evidence" value="ECO:0007669"/>
    <property type="project" value="TreeGrafter"/>
</dbReference>
<dbReference type="VEuPathDB" id="FungiDB:PADG_07951"/>